<evidence type="ECO:0000313" key="2">
    <source>
        <dbReference type="Proteomes" id="UP000259636"/>
    </source>
</evidence>
<dbReference type="REBASE" id="268909">
    <property type="entry name" value="SkoA60TMcrBCP"/>
</dbReference>
<dbReference type="AlphaFoldDB" id="A0A385DE25"/>
<dbReference type="EMBL" id="CP031742">
    <property type="protein sequence ID" value="AXQ55927.1"/>
    <property type="molecule type" value="Genomic_DNA"/>
</dbReference>
<name>A0A385DE25_9ACTN</name>
<proteinExistence type="predicted"/>
<reference evidence="1 2" key="1">
    <citation type="submission" date="2018-08" db="EMBL/GenBank/DDBJ databases">
        <authorList>
            <person name="Ferrada E.E."/>
            <person name="Latorre B.A."/>
        </authorList>
    </citation>
    <scope>NUCLEOTIDE SEQUENCE [LARGE SCALE GENOMIC DNA]</scope>
    <source>
        <strain evidence="1 2">VK-A60T</strain>
    </source>
</reference>
<evidence type="ECO:0000313" key="1">
    <source>
        <dbReference type="EMBL" id="AXQ55927.1"/>
    </source>
</evidence>
<accession>A0A385DE25</accession>
<gene>
    <name evidence="1" type="ORF">D0C37_15795</name>
</gene>
<organism evidence="1 2">
    <name type="scientific">Streptomyces koyangensis</name>
    <dbReference type="NCBI Taxonomy" id="188770"/>
    <lineage>
        <taxon>Bacteria</taxon>
        <taxon>Bacillati</taxon>
        <taxon>Actinomycetota</taxon>
        <taxon>Actinomycetes</taxon>
        <taxon>Kitasatosporales</taxon>
        <taxon>Streptomycetaceae</taxon>
        <taxon>Streptomyces</taxon>
        <taxon>Streptomyces aurantiacus group</taxon>
    </lineage>
</organism>
<dbReference type="Proteomes" id="UP000259636">
    <property type="component" value="Chromosome"/>
</dbReference>
<dbReference type="PANTHER" id="PTHR38733">
    <property type="entry name" value="PROTEIN MCRC"/>
    <property type="match status" value="1"/>
</dbReference>
<dbReference type="PANTHER" id="PTHR38733:SF1">
    <property type="entry name" value="TYPE IV METHYL-DIRECTED RESTRICTION ENZYME ECOKMCRBC"/>
    <property type="match status" value="1"/>
</dbReference>
<dbReference type="InterPro" id="IPR019292">
    <property type="entry name" value="McrC"/>
</dbReference>
<sequence>MPRGAARREVEIEEYGSAIVPRADLSTADVQRLRDLKAVTLSERRNHWLLTARTLSGVLELSRVRLILRPKLSIAGNRLIDWLAYANGQNSTPDEELRNWRLGRDGYAGLVPAALLHECRLLLHRGLRRDYVPRQRVESTLRGRLNVEAQATRCFGGVAPLHVRTFEYESACWENLVCGAALTVASRRVSDPLLRHRLAATAAEFPAPSRSVDPMTLLLRGQYSALNAHYRSAHAWARVVLGGGGPDDLLHPYGFGAQGLLLKLDDLWESVVRRMAVEAAVGAGGRRVKGSSHEISTNGGLEGTSQRPFNPDVLLSFGPAAAPPEARRYLVVDAKYKDYVRTNVSRHDRHQLLTYIAGYADPSNPVALVVHPAEHGPTDRQLEVRGPRGLVGLIRVLGLDTRSDPGRAAGPLREAIAEFARSGPRLPATVS</sequence>
<dbReference type="KEGG" id="sky:D0C37_15795"/>
<dbReference type="Pfam" id="PF10117">
    <property type="entry name" value="McrBC"/>
    <property type="match status" value="1"/>
</dbReference>
<protein>
    <submittedName>
        <fullName evidence="1">PE-PGRS family protein</fullName>
    </submittedName>
</protein>